<reference evidence="1 2" key="2">
    <citation type="journal article" date="2022" name="Mol. Ecol. Resour.">
        <title>The genomes of chicory, endive, great burdock and yacon provide insights into Asteraceae paleo-polyploidization history and plant inulin production.</title>
        <authorList>
            <person name="Fan W."/>
            <person name="Wang S."/>
            <person name="Wang H."/>
            <person name="Wang A."/>
            <person name="Jiang F."/>
            <person name="Liu H."/>
            <person name="Zhao H."/>
            <person name="Xu D."/>
            <person name="Zhang Y."/>
        </authorList>
    </citation>
    <scope>NUCLEOTIDE SEQUENCE [LARGE SCALE GENOMIC DNA]</scope>
    <source>
        <strain evidence="2">cv. Yunnan</strain>
        <tissue evidence="1">Leaves</tissue>
    </source>
</reference>
<reference evidence="2" key="1">
    <citation type="journal article" date="2022" name="Mol. Ecol. Resour.">
        <title>The genomes of chicory, endive, great burdock and yacon provide insights into Asteraceae palaeo-polyploidization history and plant inulin production.</title>
        <authorList>
            <person name="Fan W."/>
            <person name="Wang S."/>
            <person name="Wang H."/>
            <person name="Wang A."/>
            <person name="Jiang F."/>
            <person name="Liu H."/>
            <person name="Zhao H."/>
            <person name="Xu D."/>
            <person name="Zhang Y."/>
        </authorList>
    </citation>
    <scope>NUCLEOTIDE SEQUENCE [LARGE SCALE GENOMIC DNA]</scope>
    <source>
        <strain evidence="2">cv. Yunnan</strain>
    </source>
</reference>
<protein>
    <submittedName>
        <fullName evidence="1">Uncharacterized protein</fullName>
    </submittedName>
</protein>
<keyword evidence="2" id="KW-1185">Reference proteome</keyword>
<comment type="caution">
    <text evidence="1">The sequence shown here is derived from an EMBL/GenBank/DDBJ whole genome shotgun (WGS) entry which is preliminary data.</text>
</comment>
<gene>
    <name evidence="1" type="ORF">L1987_23936</name>
</gene>
<name>A0ACB9IJN1_9ASTR</name>
<evidence type="ECO:0000313" key="2">
    <source>
        <dbReference type="Proteomes" id="UP001056120"/>
    </source>
</evidence>
<dbReference type="Proteomes" id="UP001056120">
    <property type="component" value="Linkage Group LG08"/>
</dbReference>
<evidence type="ECO:0000313" key="1">
    <source>
        <dbReference type="EMBL" id="KAI3807996.1"/>
    </source>
</evidence>
<sequence length="159" mass="18389">MQKVIDILEATRKKSGREKALAEVKRSPFLLRGIELTKGFTKEDEEVYNYLFKEDGNKTVLFKTKGTKIDEGSVDIVFKSRYDVEAAKFIMRTLKLETKVYNSVIDAWAEVLNYEEKFREPSSSNRLFCGTNVIMLRHVMQALAITCMEQCTGIRNCWI</sequence>
<proteinExistence type="predicted"/>
<dbReference type="EMBL" id="CM042025">
    <property type="protein sequence ID" value="KAI3807996.1"/>
    <property type="molecule type" value="Genomic_DNA"/>
</dbReference>
<accession>A0ACB9IJN1</accession>
<organism evidence="1 2">
    <name type="scientific">Smallanthus sonchifolius</name>
    <dbReference type="NCBI Taxonomy" id="185202"/>
    <lineage>
        <taxon>Eukaryota</taxon>
        <taxon>Viridiplantae</taxon>
        <taxon>Streptophyta</taxon>
        <taxon>Embryophyta</taxon>
        <taxon>Tracheophyta</taxon>
        <taxon>Spermatophyta</taxon>
        <taxon>Magnoliopsida</taxon>
        <taxon>eudicotyledons</taxon>
        <taxon>Gunneridae</taxon>
        <taxon>Pentapetalae</taxon>
        <taxon>asterids</taxon>
        <taxon>campanulids</taxon>
        <taxon>Asterales</taxon>
        <taxon>Asteraceae</taxon>
        <taxon>Asteroideae</taxon>
        <taxon>Heliantheae alliance</taxon>
        <taxon>Millerieae</taxon>
        <taxon>Smallanthus</taxon>
    </lineage>
</organism>